<feature type="compositionally biased region" description="Acidic residues" evidence="1">
    <location>
        <begin position="95"/>
        <end position="114"/>
    </location>
</feature>
<feature type="region of interest" description="Disordered" evidence="1">
    <location>
        <begin position="1"/>
        <end position="32"/>
    </location>
</feature>
<name>X6M3S4_RETFI</name>
<feature type="compositionally biased region" description="Polar residues" evidence="1">
    <location>
        <begin position="21"/>
        <end position="31"/>
    </location>
</feature>
<evidence type="ECO:0000313" key="3">
    <source>
        <dbReference type="Proteomes" id="UP000023152"/>
    </source>
</evidence>
<proteinExistence type="predicted"/>
<feature type="compositionally biased region" description="Polar residues" evidence="1">
    <location>
        <begin position="1"/>
        <end position="13"/>
    </location>
</feature>
<sequence length="217" mass="24887">MSQTKSNETTFQEQDPKLIQKQCSSPNSISVQDEKLLQEELANRRHRGAGTTVLSTFDDNGMQQKTVNSLKANDIIKNLDKNNPRNLSSVNAVDESSEDEENEIEDNEDEETDNLSEYSNQTSATRPSSRLVNRSKFLNLRNESTISNAEKRKRRDNGGFYTNDPVLLFQRFKFYYINSLCYLNPSLYISFVSVTCGNRTDFCMKKVDRVYISVADF</sequence>
<dbReference type="Proteomes" id="UP000023152">
    <property type="component" value="Unassembled WGS sequence"/>
</dbReference>
<gene>
    <name evidence="2" type="ORF">RFI_28761</name>
</gene>
<dbReference type="AlphaFoldDB" id="X6M3S4"/>
<protein>
    <submittedName>
        <fullName evidence="2">Uncharacterized protein</fullName>
    </submittedName>
</protein>
<reference evidence="2 3" key="1">
    <citation type="journal article" date="2013" name="Curr. Biol.">
        <title>The Genome of the Foraminiferan Reticulomyxa filosa.</title>
        <authorList>
            <person name="Glockner G."/>
            <person name="Hulsmann N."/>
            <person name="Schleicher M."/>
            <person name="Noegel A.A."/>
            <person name="Eichinger L."/>
            <person name="Gallinger C."/>
            <person name="Pawlowski J."/>
            <person name="Sierra R."/>
            <person name="Euteneuer U."/>
            <person name="Pillet L."/>
            <person name="Moustafa A."/>
            <person name="Platzer M."/>
            <person name="Groth M."/>
            <person name="Szafranski K."/>
            <person name="Schliwa M."/>
        </authorList>
    </citation>
    <scope>NUCLEOTIDE SEQUENCE [LARGE SCALE GENOMIC DNA]</scope>
</reference>
<comment type="caution">
    <text evidence="2">The sequence shown here is derived from an EMBL/GenBank/DDBJ whole genome shotgun (WGS) entry which is preliminary data.</text>
</comment>
<dbReference type="EMBL" id="ASPP01024852">
    <property type="protein sequence ID" value="ETO08628.1"/>
    <property type="molecule type" value="Genomic_DNA"/>
</dbReference>
<accession>X6M3S4</accession>
<evidence type="ECO:0000256" key="1">
    <source>
        <dbReference type="SAM" id="MobiDB-lite"/>
    </source>
</evidence>
<feature type="compositionally biased region" description="Polar residues" evidence="1">
    <location>
        <begin position="118"/>
        <end position="129"/>
    </location>
</feature>
<organism evidence="2 3">
    <name type="scientific">Reticulomyxa filosa</name>
    <dbReference type="NCBI Taxonomy" id="46433"/>
    <lineage>
        <taxon>Eukaryota</taxon>
        <taxon>Sar</taxon>
        <taxon>Rhizaria</taxon>
        <taxon>Retaria</taxon>
        <taxon>Foraminifera</taxon>
        <taxon>Monothalamids</taxon>
        <taxon>Reticulomyxidae</taxon>
        <taxon>Reticulomyxa</taxon>
    </lineage>
</organism>
<feature type="region of interest" description="Disordered" evidence="1">
    <location>
        <begin position="79"/>
        <end position="129"/>
    </location>
</feature>
<keyword evidence="3" id="KW-1185">Reference proteome</keyword>
<evidence type="ECO:0000313" key="2">
    <source>
        <dbReference type="EMBL" id="ETO08628.1"/>
    </source>
</evidence>